<accession>A0A3N0Z0Y6</accession>
<dbReference type="Proteomes" id="UP000281406">
    <property type="component" value="Unassembled WGS sequence"/>
</dbReference>
<organism evidence="2 3">
    <name type="scientific">Anabarilius grahami</name>
    <name type="common">Kanglang fish</name>
    <name type="synonym">Barilius grahami</name>
    <dbReference type="NCBI Taxonomy" id="495550"/>
    <lineage>
        <taxon>Eukaryota</taxon>
        <taxon>Metazoa</taxon>
        <taxon>Chordata</taxon>
        <taxon>Craniata</taxon>
        <taxon>Vertebrata</taxon>
        <taxon>Euteleostomi</taxon>
        <taxon>Actinopterygii</taxon>
        <taxon>Neopterygii</taxon>
        <taxon>Teleostei</taxon>
        <taxon>Ostariophysi</taxon>
        <taxon>Cypriniformes</taxon>
        <taxon>Xenocyprididae</taxon>
        <taxon>Xenocypridinae</taxon>
        <taxon>Xenocypridinae incertae sedis</taxon>
        <taxon>Anabarilius</taxon>
    </lineage>
</organism>
<evidence type="ECO:0000313" key="2">
    <source>
        <dbReference type="EMBL" id="ROL51951.1"/>
    </source>
</evidence>
<dbReference type="EMBL" id="RJVU01018281">
    <property type="protein sequence ID" value="ROL51951.1"/>
    <property type="molecule type" value="Genomic_DNA"/>
</dbReference>
<dbReference type="AlphaFoldDB" id="A0A3N0Z0Y6"/>
<evidence type="ECO:0000256" key="1">
    <source>
        <dbReference type="SAM" id="SignalP"/>
    </source>
</evidence>
<feature type="signal peptide" evidence="1">
    <location>
        <begin position="1"/>
        <end position="18"/>
    </location>
</feature>
<feature type="chain" id="PRO_5017925784" description="Secreted protein" evidence="1">
    <location>
        <begin position="19"/>
        <end position="116"/>
    </location>
</feature>
<sequence>MLSSLLLSLLPLSSPAHSINVLCAIFGAGASGGLCFTVCRLYIGHPALLDITIGHQKINIEMAVRPPKVTSPIPLSPGSTAPVRVHTSQEQTGPVLHATAQLTGPVPTCLGAFVSI</sequence>
<keyword evidence="3" id="KW-1185">Reference proteome</keyword>
<evidence type="ECO:0000313" key="3">
    <source>
        <dbReference type="Proteomes" id="UP000281406"/>
    </source>
</evidence>
<protein>
    <recommendedName>
        <fullName evidence="4">Secreted protein</fullName>
    </recommendedName>
</protein>
<name>A0A3N0Z0Y6_ANAGA</name>
<gene>
    <name evidence="2" type="ORF">DPX16_19470</name>
</gene>
<keyword evidence="1" id="KW-0732">Signal</keyword>
<comment type="caution">
    <text evidence="2">The sequence shown here is derived from an EMBL/GenBank/DDBJ whole genome shotgun (WGS) entry which is preliminary data.</text>
</comment>
<proteinExistence type="predicted"/>
<evidence type="ECO:0008006" key="4">
    <source>
        <dbReference type="Google" id="ProtNLM"/>
    </source>
</evidence>
<reference evidence="2 3" key="1">
    <citation type="submission" date="2018-10" db="EMBL/GenBank/DDBJ databases">
        <title>Genome assembly for a Yunnan-Guizhou Plateau 3E fish, Anabarilius grahami (Regan), and its evolutionary and genetic applications.</title>
        <authorList>
            <person name="Jiang W."/>
        </authorList>
    </citation>
    <scope>NUCLEOTIDE SEQUENCE [LARGE SCALE GENOMIC DNA]</scope>
    <source>
        <strain evidence="2">AG-KIZ</strain>
        <tissue evidence="2">Muscle</tissue>
    </source>
</reference>